<organism evidence="2 3">
    <name type="scientific">Apodospora peruviana</name>
    <dbReference type="NCBI Taxonomy" id="516989"/>
    <lineage>
        <taxon>Eukaryota</taxon>
        <taxon>Fungi</taxon>
        <taxon>Dikarya</taxon>
        <taxon>Ascomycota</taxon>
        <taxon>Pezizomycotina</taxon>
        <taxon>Sordariomycetes</taxon>
        <taxon>Sordariomycetidae</taxon>
        <taxon>Sordariales</taxon>
        <taxon>Lasiosphaeriaceae</taxon>
        <taxon>Apodospora</taxon>
    </lineage>
</organism>
<dbReference type="InterPro" id="IPR011032">
    <property type="entry name" value="GroES-like_sf"/>
</dbReference>
<dbReference type="Pfam" id="PF13602">
    <property type="entry name" value="ADH_zinc_N_2"/>
    <property type="match status" value="1"/>
</dbReference>
<gene>
    <name evidence="2" type="ORF">B0H66DRAFT_566744</name>
</gene>
<dbReference type="AlphaFoldDB" id="A0AAE0HVI4"/>
<name>A0AAE0HVI4_9PEZI</name>
<dbReference type="GO" id="GO:0016491">
    <property type="term" value="F:oxidoreductase activity"/>
    <property type="evidence" value="ECO:0007669"/>
    <property type="project" value="InterPro"/>
</dbReference>
<feature type="domain" description="Enoyl reductase (ER)" evidence="1">
    <location>
        <begin position="54"/>
        <end position="375"/>
    </location>
</feature>
<dbReference type="InterPro" id="IPR050700">
    <property type="entry name" value="YIM1/Zinc_Alcohol_DH_Fams"/>
</dbReference>
<reference evidence="2" key="1">
    <citation type="journal article" date="2023" name="Mol. Phylogenet. Evol.">
        <title>Genome-scale phylogeny and comparative genomics of the fungal order Sordariales.</title>
        <authorList>
            <person name="Hensen N."/>
            <person name="Bonometti L."/>
            <person name="Westerberg I."/>
            <person name="Brannstrom I.O."/>
            <person name="Guillou S."/>
            <person name="Cros-Aarteil S."/>
            <person name="Calhoun S."/>
            <person name="Haridas S."/>
            <person name="Kuo A."/>
            <person name="Mondo S."/>
            <person name="Pangilinan J."/>
            <person name="Riley R."/>
            <person name="LaButti K."/>
            <person name="Andreopoulos B."/>
            <person name="Lipzen A."/>
            <person name="Chen C."/>
            <person name="Yan M."/>
            <person name="Daum C."/>
            <person name="Ng V."/>
            <person name="Clum A."/>
            <person name="Steindorff A."/>
            <person name="Ohm R.A."/>
            <person name="Martin F."/>
            <person name="Silar P."/>
            <person name="Natvig D.O."/>
            <person name="Lalanne C."/>
            <person name="Gautier V."/>
            <person name="Ament-Velasquez S.L."/>
            <person name="Kruys A."/>
            <person name="Hutchinson M.I."/>
            <person name="Powell A.J."/>
            <person name="Barry K."/>
            <person name="Miller A.N."/>
            <person name="Grigoriev I.V."/>
            <person name="Debuchy R."/>
            <person name="Gladieux P."/>
            <person name="Hiltunen Thoren M."/>
            <person name="Johannesson H."/>
        </authorList>
    </citation>
    <scope>NUCLEOTIDE SEQUENCE</scope>
    <source>
        <strain evidence="2">CBS 118394</strain>
    </source>
</reference>
<dbReference type="GO" id="GO:0005739">
    <property type="term" value="C:mitochondrion"/>
    <property type="evidence" value="ECO:0007669"/>
    <property type="project" value="TreeGrafter"/>
</dbReference>
<dbReference type="InterPro" id="IPR020843">
    <property type="entry name" value="ER"/>
</dbReference>
<dbReference type="SMART" id="SM00829">
    <property type="entry name" value="PKS_ER"/>
    <property type="match status" value="1"/>
</dbReference>
<dbReference type="PANTHER" id="PTHR11695">
    <property type="entry name" value="ALCOHOL DEHYDROGENASE RELATED"/>
    <property type="match status" value="1"/>
</dbReference>
<dbReference type="InterPro" id="IPR013154">
    <property type="entry name" value="ADH-like_N"/>
</dbReference>
<evidence type="ECO:0000313" key="2">
    <source>
        <dbReference type="EMBL" id="KAK3313695.1"/>
    </source>
</evidence>
<dbReference type="PANTHER" id="PTHR11695:SF647">
    <property type="entry name" value="ENOYL REDUCTASE (ER) DOMAIN-CONTAINING PROTEIN"/>
    <property type="match status" value="1"/>
</dbReference>
<evidence type="ECO:0000259" key="1">
    <source>
        <dbReference type="SMART" id="SM00829"/>
    </source>
</evidence>
<dbReference type="Pfam" id="PF08240">
    <property type="entry name" value="ADH_N"/>
    <property type="match status" value="1"/>
</dbReference>
<dbReference type="InterPro" id="IPR036291">
    <property type="entry name" value="NAD(P)-bd_dom_sf"/>
</dbReference>
<accession>A0AAE0HVI4</accession>
<dbReference type="Gene3D" id="3.40.50.720">
    <property type="entry name" value="NAD(P)-binding Rossmann-like Domain"/>
    <property type="match status" value="1"/>
</dbReference>
<dbReference type="EMBL" id="JAUEDM010000007">
    <property type="protein sequence ID" value="KAK3313695.1"/>
    <property type="molecule type" value="Genomic_DNA"/>
</dbReference>
<proteinExistence type="predicted"/>
<dbReference type="SUPFAM" id="SSF50129">
    <property type="entry name" value="GroES-like"/>
    <property type="match status" value="1"/>
</dbReference>
<dbReference type="CDD" id="cd05289">
    <property type="entry name" value="MDR_like_2"/>
    <property type="match status" value="1"/>
</dbReference>
<reference evidence="2" key="2">
    <citation type="submission" date="2023-06" db="EMBL/GenBank/DDBJ databases">
        <authorList>
            <consortium name="Lawrence Berkeley National Laboratory"/>
            <person name="Haridas S."/>
            <person name="Hensen N."/>
            <person name="Bonometti L."/>
            <person name="Westerberg I."/>
            <person name="Brannstrom I.O."/>
            <person name="Guillou S."/>
            <person name="Cros-Aarteil S."/>
            <person name="Calhoun S."/>
            <person name="Kuo A."/>
            <person name="Mondo S."/>
            <person name="Pangilinan J."/>
            <person name="Riley R."/>
            <person name="Labutti K."/>
            <person name="Andreopoulos B."/>
            <person name="Lipzen A."/>
            <person name="Chen C."/>
            <person name="Yanf M."/>
            <person name="Daum C."/>
            <person name="Ng V."/>
            <person name="Clum A."/>
            <person name="Steindorff A."/>
            <person name="Ohm R."/>
            <person name="Martin F."/>
            <person name="Silar P."/>
            <person name="Natvig D."/>
            <person name="Lalanne C."/>
            <person name="Gautier V."/>
            <person name="Ament-Velasquez S.L."/>
            <person name="Kruys A."/>
            <person name="Hutchinson M.I."/>
            <person name="Powell A.J."/>
            <person name="Barry K."/>
            <person name="Miller A.N."/>
            <person name="Grigoriev I.V."/>
            <person name="Debuchy R."/>
            <person name="Gladieux P."/>
            <person name="Thoren M.H."/>
            <person name="Johannesson H."/>
        </authorList>
    </citation>
    <scope>NUCLEOTIDE SEQUENCE</scope>
    <source>
        <strain evidence="2">CBS 118394</strain>
    </source>
</reference>
<protein>
    <recommendedName>
        <fullName evidence="1">Enoyl reductase (ER) domain-containing protein</fullName>
    </recommendedName>
</protein>
<keyword evidence="3" id="KW-1185">Reference proteome</keyword>
<sequence length="381" mass="40310">MYLQSYLLKRSLQTLNRHSVTVTSITLPRSSPVVHNQNMSSSALPKTMKSLLQASRKSPEVVLITSPLPTPSHPEDVLVRVHATAPCAGELQWAINFPDSVPPEKEMVPCQDLAGTVVTSPANSGLRPGDRVYCRVSAERAGAARDYALPRVSELAKIPRSLNWIEAAATPLSALTAWQALFEQGKLDAAGIKGDAGACGRNGAIRVLVTGAAGGVGSWVVQLAALAGAKAVVAVCGGDKEDAVRQLGATEVVDYRKTSIEEWVAADTEARECDLIIDMIGGKSLAGCWTAVRSGGALISINTPPDMVKPAGLDKEVAKSLFFIVKPLGSNLAEIGELIEAGKVRPTVDSVWEFGDFKKAFARLESGHAKGKIIIKVSNEA</sequence>
<evidence type="ECO:0000313" key="3">
    <source>
        <dbReference type="Proteomes" id="UP001283341"/>
    </source>
</evidence>
<dbReference type="Proteomes" id="UP001283341">
    <property type="component" value="Unassembled WGS sequence"/>
</dbReference>
<comment type="caution">
    <text evidence="2">The sequence shown here is derived from an EMBL/GenBank/DDBJ whole genome shotgun (WGS) entry which is preliminary data.</text>
</comment>
<dbReference type="SUPFAM" id="SSF51735">
    <property type="entry name" value="NAD(P)-binding Rossmann-fold domains"/>
    <property type="match status" value="1"/>
</dbReference>
<dbReference type="Gene3D" id="3.90.180.10">
    <property type="entry name" value="Medium-chain alcohol dehydrogenases, catalytic domain"/>
    <property type="match status" value="1"/>
</dbReference>